<gene>
    <name evidence="2" type="ORF">EVI01_13470</name>
</gene>
<reference evidence="2 3" key="1">
    <citation type="submission" date="2019-07" db="EMBL/GenBank/DDBJ databases">
        <title>Whole genome shotgun sequence of Enterococcus villorum NBRC 100699.</title>
        <authorList>
            <person name="Hosoyama A."/>
            <person name="Uohara A."/>
            <person name="Ohji S."/>
            <person name="Ichikawa N."/>
        </authorList>
    </citation>
    <scope>NUCLEOTIDE SEQUENCE [LARGE SCALE GENOMIC DNA]</scope>
    <source>
        <strain evidence="2 3">NBRC 100699</strain>
    </source>
</reference>
<comment type="caution">
    <text evidence="2">The sequence shown here is derived from an EMBL/GenBank/DDBJ whole genome shotgun (WGS) entry which is preliminary data.</text>
</comment>
<protein>
    <submittedName>
        <fullName evidence="2">Uncharacterized protein</fullName>
    </submittedName>
</protein>
<keyword evidence="1" id="KW-0812">Transmembrane</keyword>
<dbReference type="Proteomes" id="UP000321830">
    <property type="component" value="Unassembled WGS sequence"/>
</dbReference>
<evidence type="ECO:0000313" key="2">
    <source>
        <dbReference type="EMBL" id="GEL92010.1"/>
    </source>
</evidence>
<proteinExistence type="predicted"/>
<evidence type="ECO:0000313" key="3">
    <source>
        <dbReference type="Proteomes" id="UP000321830"/>
    </source>
</evidence>
<accession>A0A511J1X7</accession>
<feature type="transmembrane region" description="Helical" evidence="1">
    <location>
        <begin position="12"/>
        <end position="28"/>
    </location>
</feature>
<sequence>MKKTSDIRNLRMIKIVQISLLVFNVLFFVWEQPYIGALLLLIAAGLELLVPSEYSWGGRAKKSVFFKGLSGIWENLLLLVITALIAVIMAIFI</sequence>
<evidence type="ECO:0000256" key="1">
    <source>
        <dbReference type="SAM" id="Phobius"/>
    </source>
</evidence>
<name>A0A511J1X7_9ENTE</name>
<dbReference type="RefSeq" id="WP_010750371.1">
    <property type="nucleotide sequence ID" value="NZ_BJWF01000013.1"/>
</dbReference>
<feature type="transmembrane region" description="Helical" evidence="1">
    <location>
        <begin position="72"/>
        <end position="92"/>
    </location>
</feature>
<keyword evidence="1" id="KW-1133">Transmembrane helix</keyword>
<organism evidence="2 3">
    <name type="scientific">Enterococcus villorum</name>
    <dbReference type="NCBI Taxonomy" id="112904"/>
    <lineage>
        <taxon>Bacteria</taxon>
        <taxon>Bacillati</taxon>
        <taxon>Bacillota</taxon>
        <taxon>Bacilli</taxon>
        <taxon>Lactobacillales</taxon>
        <taxon>Enterococcaceae</taxon>
        <taxon>Enterococcus</taxon>
    </lineage>
</organism>
<keyword evidence="1" id="KW-0472">Membrane</keyword>
<dbReference type="EMBL" id="BJWF01000013">
    <property type="protein sequence ID" value="GEL92010.1"/>
    <property type="molecule type" value="Genomic_DNA"/>
</dbReference>
<dbReference type="AlphaFoldDB" id="A0A511J1X7"/>
<feature type="transmembrane region" description="Helical" evidence="1">
    <location>
        <begin position="34"/>
        <end position="51"/>
    </location>
</feature>